<gene>
    <name evidence="12" type="ORF">F3D66_03940</name>
</gene>
<evidence type="ECO:0000259" key="11">
    <source>
        <dbReference type="PROSITE" id="PS50110"/>
    </source>
</evidence>
<keyword evidence="8" id="KW-0472">Membrane</keyword>
<dbReference type="GO" id="GO:0003700">
    <property type="term" value="F:DNA-binding transcription factor activity"/>
    <property type="evidence" value="ECO:0007669"/>
    <property type="project" value="InterPro"/>
</dbReference>
<dbReference type="Gene3D" id="3.30.565.10">
    <property type="entry name" value="Histidine kinase-like ATPase, C-terminal domain"/>
    <property type="match status" value="1"/>
</dbReference>
<feature type="domain" description="Response regulatory" evidence="11">
    <location>
        <begin position="1071"/>
        <end position="1186"/>
    </location>
</feature>
<dbReference type="PROSITE" id="PS50110">
    <property type="entry name" value="RESPONSE_REGULATORY"/>
    <property type="match status" value="1"/>
</dbReference>
<dbReference type="SMART" id="SM00387">
    <property type="entry name" value="HATPase_c"/>
    <property type="match status" value="1"/>
</dbReference>
<dbReference type="InterPro" id="IPR004358">
    <property type="entry name" value="Sig_transdc_His_kin-like_C"/>
</dbReference>
<feature type="transmembrane region" description="Helical" evidence="8">
    <location>
        <begin position="765"/>
        <end position="785"/>
    </location>
</feature>
<dbReference type="CDD" id="cd00082">
    <property type="entry name" value="HisKA"/>
    <property type="match status" value="1"/>
</dbReference>
<proteinExistence type="predicted"/>
<protein>
    <recommendedName>
        <fullName evidence="2">histidine kinase</fullName>
        <ecNumber evidence="2">2.7.13.3</ecNumber>
    </recommendedName>
</protein>
<reference evidence="12 13" key="1">
    <citation type="journal article" date="2019" name="Nat. Med.">
        <title>A library of human gut bacterial isolates paired with longitudinal multiomics data enables mechanistic microbiome research.</title>
        <authorList>
            <person name="Poyet M."/>
            <person name="Groussin M."/>
            <person name="Gibbons S.M."/>
            <person name="Avila-Pacheco J."/>
            <person name="Jiang X."/>
            <person name="Kearney S.M."/>
            <person name="Perrotta A.R."/>
            <person name="Berdy B."/>
            <person name="Zhao S."/>
            <person name="Lieberman T.D."/>
            <person name="Swanson P.K."/>
            <person name="Smith M."/>
            <person name="Roesemann S."/>
            <person name="Alexander J.E."/>
            <person name="Rich S.A."/>
            <person name="Livny J."/>
            <person name="Vlamakis H."/>
            <person name="Clish C."/>
            <person name="Bullock K."/>
            <person name="Deik A."/>
            <person name="Scott J."/>
            <person name="Pierce K.A."/>
            <person name="Xavier R.J."/>
            <person name="Alm E.J."/>
        </authorList>
    </citation>
    <scope>NUCLEOTIDE SEQUENCE [LARGE SCALE GENOMIC DNA]</scope>
    <source>
        <strain evidence="12 13">BIOML-A134</strain>
    </source>
</reference>
<dbReference type="InterPro" id="IPR005467">
    <property type="entry name" value="His_kinase_dom"/>
</dbReference>
<dbReference type="SUPFAM" id="SSF46689">
    <property type="entry name" value="Homeodomain-like"/>
    <property type="match status" value="1"/>
</dbReference>
<dbReference type="SMART" id="SM00342">
    <property type="entry name" value="HTH_ARAC"/>
    <property type="match status" value="1"/>
</dbReference>
<organism evidence="12 13">
    <name type="scientific">Bacteroides ovatus</name>
    <dbReference type="NCBI Taxonomy" id="28116"/>
    <lineage>
        <taxon>Bacteria</taxon>
        <taxon>Pseudomonadati</taxon>
        <taxon>Bacteroidota</taxon>
        <taxon>Bacteroidia</taxon>
        <taxon>Bacteroidales</taxon>
        <taxon>Bacteroidaceae</taxon>
        <taxon>Bacteroides</taxon>
    </lineage>
</organism>
<keyword evidence="3 7" id="KW-0597">Phosphoprotein</keyword>
<evidence type="ECO:0000259" key="9">
    <source>
        <dbReference type="PROSITE" id="PS01124"/>
    </source>
</evidence>
<dbReference type="InterPro" id="IPR003661">
    <property type="entry name" value="HisK_dim/P_dom"/>
</dbReference>
<feature type="domain" description="Histidine kinase" evidence="10">
    <location>
        <begin position="803"/>
        <end position="1029"/>
    </location>
</feature>
<keyword evidence="8" id="KW-1133">Transmembrane helix</keyword>
<dbReference type="PROSITE" id="PS50109">
    <property type="entry name" value="HIS_KIN"/>
    <property type="match status" value="1"/>
</dbReference>
<dbReference type="SMART" id="SM00388">
    <property type="entry name" value="HisKA"/>
    <property type="match status" value="1"/>
</dbReference>
<dbReference type="InterPro" id="IPR036097">
    <property type="entry name" value="HisK_dim/P_sf"/>
</dbReference>
<dbReference type="InterPro" id="IPR001789">
    <property type="entry name" value="Sig_transdc_resp-reg_receiver"/>
</dbReference>
<dbReference type="EMBL" id="VWKB01000004">
    <property type="protein sequence ID" value="KAA4103500.1"/>
    <property type="molecule type" value="Genomic_DNA"/>
</dbReference>
<dbReference type="Pfam" id="PF00072">
    <property type="entry name" value="Response_reg"/>
    <property type="match status" value="1"/>
</dbReference>
<dbReference type="InterPro" id="IPR018062">
    <property type="entry name" value="HTH_AraC-typ_CS"/>
</dbReference>
<keyword evidence="8" id="KW-0812">Transmembrane</keyword>
<evidence type="ECO:0000256" key="5">
    <source>
        <dbReference type="ARBA" id="ARBA00023125"/>
    </source>
</evidence>
<dbReference type="CDD" id="cd00075">
    <property type="entry name" value="HATPase"/>
    <property type="match status" value="1"/>
</dbReference>
<evidence type="ECO:0000313" key="12">
    <source>
        <dbReference type="EMBL" id="KAA4103500.1"/>
    </source>
</evidence>
<evidence type="ECO:0000256" key="1">
    <source>
        <dbReference type="ARBA" id="ARBA00000085"/>
    </source>
</evidence>
<dbReference type="Proteomes" id="UP000473905">
    <property type="component" value="Unassembled WGS sequence"/>
</dbReference>
<dbReference type="PROSITE" id="PS01124">
    <property type="entry name" value="HTH_ARAC_FAMILY_2"/>
    <property type="match status" value="1"/>
</dbReference>
<dbReference type="InterPro" id="IPR013783">
    <property type="entry name" value="Ig-like_fold"/>
</dbReference>
<dbReference type="SUPFAM" id="SSF47384">
    <property type="entry name" value="Homodimeric domain of signal transducing histidine kinase"/>
    <property type="match status" value="1"/>
</dbReference>
<dbReference type="InterPro" id="IPR036890">
    <property type="entry name" value="HATPase_C_sf"/>
</dbReference>
<sequence length="1324" mass="151007">MRKLFFLFIFLLFFCRYGYSENSRFYDSGQLTCNLMTTICQDARGFVWIGTEYGLNKFDGVQFTQYLNKENDATSLLGNIVRELFVDRDQRLWVGCSNGLQYYLPEKDVFCTVPFEENLTPSVAEIVQLQNGEIWLVATGRGLFKVDRENNKVVALGEINKICGTQSINHIYEDRFNRIWISTDRQGLVCLDASGRKKAVYKTPDLPGNLAGIVLEDKEGALFVTVAGTVLMFDEVSSTFIPFRVKDRQGIDIREMTLTKDGVIYLGTYGKGVYSINKEKRLLTPVENIHTPFLNMNTAKVVAITEDRNQNLWLGCFQKGIVMIPNRPVVFGFWNLSEKGYDMGDIITSIYQDSQGFVWAGLENGGLFKFNAEGEIIDHIATSQTVISIFEDSNHTFWIGTYYNGLAQLDTRTGQCHFLPQIGKCRIKSLTEDSRKNLYISVFGEGLKGYHLPTGTTWNPGEKAPETRKMMKNRWVNVLLCDSKDIIWIGHYKGISCYDARSDRFVEIEGDSILNTRVCYSLLEDHNGNIWIGTNNGLYMWNRSSRSFMLYSTDDGLSNNVICGLAEDKEGNIWCSTFKGINQIKIAESRIINYYTGNGLIDKEYSRGVYFYDKEDNIYFGGSNGITRFSPALIMPEKFLQEVMIMNMYLGNQPITSETFSGGKKVIEGILMDAKNFRLSHEDNTFTFEFSTMDFREPENIHYEYRLKELSTVWNITLSGVNRITYSHLSPGNYTLEVRACENGTYTPVKQVGIHISPPWYQTTVAYICYLLLLVVFGMQFYYLLKRKQREEINEEKLKFFINISHEIRSPMTLIISPLETLLRREYDEPTTKALRSIYKNANRIVGLINQLLDIRRIDKGQMKIHCSETDIVGFIDDLFQAFDYQAEKRGIQFTFEHTLKELPVWIDRNNFDKVLVNLFSNAFKYTPDGGEITVCLSAGVNKKESGVLRNYAEIMIMDTGPGIDESKLEKIFERFYQASAELSSTPIGFGIGLNLCRLLVGLHHGTVVASNRKDVKGSCFTIRIPLGNNHLKKEEMVEHSLENRMVLQSHPYELEKPEKKKIGRSKTNYRVLVVDDDDEVREFLQMELGGIYRVMTAKNGNEGLRLALAQLPDLIVSDVVMPEMDGFTLVKKLKGNGNTSHIPVILLTSKAEHPDRIQGLDKGADAYLTKPFIVEELSTMIASLIANRLLLKGKFSGAQDQEDKVRTVEMKSNDEILMERVMKVVNDYLDNSELNVEMLAEQVGLSRVQLHRKLKELTGIPASEFIRNIRLKQAALLLKDKKMNISQVAYAVGFTNHTHFSTAFKKFYGVSPTDYIGRLENES</sequence>
<dbReference type="InterPro" id="IPR003594">
    <property type="entry name" value="HATPase_dom"/>
</dbReference>
<dbReference type="InterPro" id="IPR018060">
    <property type="entry name" value="HTH_AraC"/>
</dbReference>
<dbReference type="InterPro" id="IPR011006">
    <property type="entry name" value="CheY-like_superfamily"/>
</dbReference>
<dbReference type="Gene3D" id="1.10.10.60">
    <property type="entry name" value="Homeodomain-like"/>
    <property type="match status" value="2"/>
</dbReference>
<dbReference type="Gene3D" id="3.40.50.2300">
    <property type="match status" value="1"/>
</dbReference>
<keyword evidence="4" id="KW-0805">Transcription regulation</keyword>
<dbReference type="Gene3D" id="2.130.10.10">
    <property type="entry name" value="YVTN repeat-like/Quinoprotein amine dehydrogenase"/>
    <property type="match status" value="2"/>
</dbReference>
<feature type="modified residue" description="4-aspartylphosphate" evidence="7">
    <location>
        <position position="1119"/>
    </location>
</feature>
<dbReference type="PRINTS" id="PR00344">
    <property type="entry name" value="BCTRLSENSOR"/>
</dbReference>
<keyword evidence="6" id="KW-0804">Transcription</keyword>
<dbReference type="Pfam" id="PF12833">
    <property type="entry name" value="HTH_18"/>
    <property type="match status" value="1"/>
</dbReference>
<dbReference type="SUPFAM" id="SSF63829">
    <property type="entry name" value="Calcium-dependent phosphotriesterase"/>
    <property type="match status" value="2"/>
</dbReference>
<keyword evidence="5" id="KW-0238">DNA-binding</keyword>
<dbReference type="InterPro" id="IPR015943">
    <property type="entry name" value="WD40/YVTN_repeat-like_dom_sf"/>
</dbReference>
<evidence type="ECO:0000256" key="8">
    <source>
        <dbReference type="SAM" id="Phobius"/>
    </source>
</evidence>
<evidence type="ECO:0000313" key="13">
    <source>
        <dbReference type="Proteomes" id="UP000473905"/>
    </source>
</evidence>
<evidence type="ECO:0000256" key="6">
    <source>
        <dbReference type="ARBA" id="ARBA00023163"/>
    </source>
</evidence>
<dbReference type="SUPFAM" id="SSF55874">
    <property type="entry name" value="ATPase domain of HSP90 chaperone/DNA topoisomerase II/histidine kinase"/>
    <property type="match status" value="1"/>
</dbReference>
<evidence type="ECO:0000259" key="10">
    <source>
        <dbReference type="PROSITE" id="PS50109"/>
    </source>
</evidence>
<dbReference type="PANTHER" id="PTHR43547">
    <property type="entry name" value="TWO-COMPONENT HISTIDINE KINASE"/>
    <property type="match status" value="1"/>
</dbReference>
<evidence type="ECO:0000256" key="7">
    <source>
        <dbReference type="PROSITE-ProRule" id="PRU00169"/>
    </source>
</evidence>
<dbReference type="PROSITE" id="PS00041">
    <property type="entry name" value="HTH_ARAC_FAMILY_1"/>
    <property type="match status" value="1"/>
</dbReference>
<evidence type="ECO:0000256" key="3">
    <source>
        <dbReference type="ARBA" id="ARBA00022553"/>
    </source>
</evidence>
<dbReference type="Pfam" id="PF07495">
    <property type="entry name" value="Y_Y_Y"/>
    <property type="match status" value="1"/>
</dbReference>
<dbReference type="PANTHER" id="PTHR43547:SF2">
    <property type="entry name" value="HYBRID SIGNAL TRANSDUCTION HISTIDINE KINASE C"/>
    <property type="match status" value="1"/>
</dbReference>
<dbReference type="InterPro" id="IPR011123">
    <property type="entry name" value="Y_Y_Y"/>
</dbReference>
<dbReference type="Gene3D" id="1.10.287.130">
    <property type="match status" value="1"/>
</dbReference>
<dbReference type="InterPro" id="IPR011110">
    <property type="entry name" value="Reg_prop"/>
</dbReference>
<evidence type="ECO:0000256" key="2">
    <source>
        <dbReference type="ARBA" id="ARBA00012438"/>
    </source>
</evidence>
<dbReference type="RefSeq" id="WP_008649504.1">
    <property type="nucleotide sequence ID" value="NZ_JADMXV010000010.1"/>
</dbReference>
<dbReference type="GO" id="GO:0000155">
    <property type="term" value="F:phosphorelay sensor kinase activity"/>
    <property type="evidence" value="ECO:0007669"/>
    <property type="project" value="InterPro"/>
</dbReference>
<name>A0A5M5DC53_BACOV</name>
<dbReference type="InterPro" id="IPR009057">
    <property type="entry name" value="Homeodomain-like_sf"/>
</dbReference>
<dbReference type="EC" id="2.7.13.3" evidence="2"/>
<comment type="catalytic activity">
    <reaction evidence="1">
        <text>ATP + protein L-histidine = ADP + protein N-phospho-L-histidine.</text>
        <dbReference type="EC" id="2.7.13.3"/>
    </reaction>
</comment>
<dbReference type="Pfam" id="PF02518">
    <property type="entry name" value="HATPase_c"/>
    <property type="match status" value="1"/>
</dbReference>
<comment type="caution">
    <text evidence="12">The sequence shown here is derived from an EMBL/GenBank/DDBJ whole genome shotgun (WGS) entry which is preliminary data.</text>
</comment>
<evidence type="ECO:0000256" key="4">
    <source>
        <dbReference type="ARBA" id="ARBA00023015"/>
    </source>
</evidence>
<dbReference type="GO" id="GO:0043565">
    <property type="term" value="F:sequence-specific DNA binding"/>
    <property type="evidence" value="ECO:0007669"/>
    <property type="project" value="InterPro"/>
</dbReference>
<dbReference type="Gene3D" id="2.60.40.10">
    <property type="entry name" value="Immunoglobulins"/>
    <property type="match status" value="1"/>
</dbReference>
<dbReference type="Pfam" id="PF07494">
    <property type="entry name" value="Reg_prop"/>
    <property type="match status" value="4"/>
</dbReference>
<dbReference type="SUPFAM" id="SSF52172">
    <property type="entry name" value="CheY-like"/>
    <property type="match status" value="1"/>
</dbReference>
<keyword evidence="13" id="KW-1185">Reference proteome</keyword>
<dbReference type="Pfam" id="PF00512">
    <property type="entry name" value="HisKA"/>
    <property type="match status" value="1"/>
</dbReference>
<feature type="domain" description="HTH araC/xylS-type" evidence="9">
    <location>
        <begin position="1220"/>
        <end position="1319"/>
    </location>
</feature>
<accession>A0A5M5DC53</accession>
<dbReference type="SMART" id="SM00448">
    <property type="entry name" value="REC"/>
    <property type="match status" value="1"/>
</dbReference>